<evidence type="ECO:0000256" key="4">
    <source>
        <dbReference type="ARBA" id="ARBA00023136"/>
    </source>
</evidence>
<evidence type="ECO:0000256" key="3">
    <source>
        <dbReference type="ARBA" id="ARBA00022989"/>
    </source>
</evidence>
<dbReference type="AlphaFoldDB" id="A0A5M8PHG0"/>
<dbReference type="GO" id="GO:0044183">
    <property type="term" value="F:protein folding chaperone"/>
    <property type="evidence" value="ECO:0007669"/>
    <property type="project" value="InterPro"/>
</dbReference>
<keyword evidence="4 6" id="KW-0472">Membrane</keyword>
<evidence type="ECO:0000256" key="5">
    <source>
        <dbReference type="SAM" id="MobiDB-lite"/>
    </source>
</evidence>
<dbReference type="GO" id="GO:0003743">
    <property type="term" value="F:translation initiation factor activity"/>
    <property type="evidence" value="ECO:0007669"/>
    <property type="project" value="UniProtKB-KW"/>
</dbReference>
<dbReference type="EMBL" id="VXIT01000014">
    <property type="protein sequence ID" value="KAA6408072.1"/>
    <property type="molecule type" value="Genomic_DNA"/>
</dbReference>
<evidence type="ECO:0000256" key="6">
    <source>
        <dbReference type="SAM" id="Phobius"/>
    </source>
</evidence>
<dbReference type="PANTHER" id="PTHR28038:SF1">
    <property type="entry name" value="ADL329WP"/>
    <property type="match status" value="1"/>
</dbReference>
<comment type="caution">
    <text evidence="7">The sequence shown here is derived from an EMBL/GenBank/DDBJ whole genome shotgun (WGS) entry which is preliminary data.</text>
</comment>
<dbReference type="GO" id="GO:0045048">
    <property type="term" value="P:protein insertion into ER membrane"/>
    <property type="evidence" value="ECO:0007669"/>
    <property type="project" value="InterPro"/>
</dbReference>
<organism evidence="7 8">
    <name type="scientific">Lasallia pustulata</name>
    <dbReference type="NCBI Taxonomy" id="136370"/>
    <lineage>
        <taxon>Eukaryota</taxon>
        <taxon>Fungi</taxon>
        <taxon>Dikarya</taxon>
        <taxon>Ascomycota</taxon>
        <taxon>Pezizomycotina</taxon>
        <taxon>Lecanoromycetes</taxon>
        <taxon>OSLEUM clade</taxon>
        <taxon>Umbilicariomycetidae</taxon>
        <taxon>Umbilicariales</taxon>
        <taxon>Umbilicariaceae</taxon>
        <taxon>Lasallia</taxon>
    </lineage>
</organism>
<dbReference type="Proteomes" id="UP000324767">
    <property type="component" value="Unassembled WGS sequence"/>
</dbReference>
<comment type="subcellular location">
    <subcellularLocation>
        <location evidence="1">Membrane</location>
    </subcellularLocation>
</comment>
<keyword evidence="3 6" id="KW-1133">Transmembrane helix</keyword>
<protein>
    <submittedName>
        <fullName evidence="7">Translation initiation factor</fullName>
    </submittedName>
</protein>
<evidence type="ECO:0000313" key="8">
    <source>
        <dbReference type="Proteomes" id="UP000324767"/>
    </source>
</evidence>
<keyword evidence="2 6" id="KW-0812">Transmembrane</keyword>
<dbReference type="Pfam" id="PF03669">
    <property type="entry name" value="ASTER"/>
    <property type="match status" value="1"/>
</dbReference>
<evidence type="ECO:0000313" key="7">
    <source>
        <dbReference type="EMBL" id="KAA6408072.1"/>
    </source>
</evidence>
<gene>
    <name evidence="7" type="ORF">FRX48_07813</name>
</gene>
<evidence type="ECO:0000256" key="2">
    <source>
        <dbReference type="ARBA" id="ARBA00022692"/>
    </source>
</evidence>
<dbReference type="PANTHER" id="PTHR28038">
    <property type="entry name" value="ADL329WP"/>
    <property type="match status" value="1"/>
</dbReference>
<feature type="compositionally biased region" description="Basic and acidic residues" evidence="5">
    <location>
        <begin position="1"/>
        <end position="12"/>
    </location>
</feature>
<name>A0A5M8PHG0_9LECA</name>
<proteinExistence type="predicted"/>
<dbReference type="InterPro" id="IPR005351">
    <property type="entry name" value="ASTER"/>
</dbReference>
<dbReference type="GO" id="GO:0005789">
    <property type="term" value="C:endoplasmic reticulum membrane"/>
    <property type="evidence" value="ECO:0007669"/>
    <property type="project" value="InterPro"/>
</dbReference>
<keyword evidence="7" id="KW-0396">Initiation factor</keyword>
<dbReference type="OrthoDB" id="284718at2759"/>
<evidence type="ECO:0000256" key="1">
    <source>
        <dbReference type="ARBA" id="ARBA00004370"/>
    </source>
</evidence>
<accession>A0A5M8PHG0</accession>
<sequence>MASKKDMRREDLVIPYVSPEKDKDASDMASTMANTLPMAAMFTRNKMIGWSAVVFALQTWLAETPEQRKNASTPGYYSVGMAFMSLVITYLPLFLPPPPQAGKAGTSTGAPPAAPAP</sequence>
<reference evidence="7 8" key="1">
    <citation type="submission" date="2019-09" db="EMBL/GenBank/DDBJ databases">
        <title>The hologenome of the rock-dwelling lichen Lasallia pustulata.</title>
        <authorList>
            <person name="Greshake Tzovaras B."/>
            <person name="Segers F."/>
            <person name="Bicker A."/>
            <person name="Dal Grande F."/>
            <person name="Otte J."/>
            <person name="Hankeln T."/>
            <person name="Schmitt I."/>
            <person name="Ebersberger I."/>
        </authorList>
    </citation>
    <scope>NUCLEOTIDE SEQUENCE [LARGE SCALE GENOMIC DNA]</scope>
    <source>
        <strain evidence="7">A1-1</strain>
    </source>
</reference>
<feature type="region of interest" description="Disordered" evidence="5">
    <location>
        <begin position="1"/>
        <end position="26"/>
    </location>
</feature>
<keyword evidence="7" id="KW-0648">Protein biosynthesis</keyword>
<feature type="transmembrane region" description="Helical" evidence="6">
    <location>
        <begin position="75"/>
        <end position="95"/>
    </location>
</feature>